<reference evidence="1 2" key="1">
    <citation type="submission" date="2019-08" db="EMBL/GenBank/DDBJ databases">
        <title>Whole genome of Aphis craccivora.</title>
        <authorList>
            <person name="Voronova N.V."/>
            <person name="Shulinski R.S."/>
            <person name="Bandarenka Y.V."/>
            <person name="Zhorov D.G."/>
            <person name="Warner D."/>
        </authorList>
    </citation>
    <scope>NUCLEOTIDE SEQUENCE [LARGE SCALE GENOMIC DNA]</scope>
    <source>
        <strain evidence="1">180601</strain>
        <tissue evidence="1">Whole Body</tissue>
    </source>
</reference>
<name>A0A6G0W5M2_APHCR</name>
<comment type="caution">
    <text evidence="1">The sequence shown here is derived from an EMBL/GenBank/DDBJ whole genome shotgun (WGS) entry which is preliminary data.</text>
</comment>
<sequence length="354" mass="40299">MSKGSAEKGAEVIDEFEKIARKTLDKIIGILENDRREFEKSPITNNTCTIGLRSNKNIVHSEYIPVKRTVKVQKMASPKITTLKVTEALKIIPQYSVEPDQLPLLLKMIAATKLTGKAYNATRYKEIIARNDLKQIILNAFESPYGAANLQIELNIIKIKPNESVHSYNNRVKEIFQKLCNSVAVGKTSSQTMTLRENIGEQALAMQIVLMADKNIRTYNEVQDIFKNNETSNRPFNKNVRTFNAKRKTYLEITTNIIIYRHFSLQCRANSRPLNQYNRTQDGLGYVTYAYETCSYCNKRRHMADVCFKKQRGERGSNINSGNGRVSHATHGARAINYVSVDLTEIVSQSYSQQ</sequence>
<dbReference type="AlphaFoldDB" id="A0A6G0W5M2"/>
<dbReference type="EMBL" id="VUJU01009076">
    <property type="protein sequence ID" value="KAF0722335.1"/>
    <property type="molecule type" value="Genomic_DNA"/>
</dbReference>
<dbReference type="OrthoDB" id="8193998at2759"/>
<organism evidence="1 2">
    <name type="scientific">Aphis craccivora</name>
    <name type="common">Cowpea aphid</name>
    <dbReference type="NCBI Taxonomy" id="307492"/>
    <lineage>
        <taxon>Eukaryota</taxon>
        <taxon>Metazoa</taxon>
        <taxon>Ecdysozoa</taxon>
        <taxon>Arthropoda</taxon>
        <taxon>Hexapoda</taxon>
        <taxon>Insecta</taxon>
        <taxon>Pterygota</taxon>
        <taxon>Neoptera</taxon>
        <taxon>Paraneoptera</taxon>
        <taxon>Hemiptera</taxon>
        <taxon>Sternorrhyncha</taxon>
        <taxon>Aphidomorpha</taxon>
        <taxon>Aphidoidea</taxon>
        <taxon>Aphididae</taxon>
        <taxon>Aphidini</taxon>
        <taxon>Aphis</taxon>
        <taxon>Aphis</taxon>
    </lineage>
</organism>
<protein>
    <submittedName>
        <fullName evidence="1">Protein DDB G0276689-like</fullName>
    </submittedName>
</protein>
<accession>A0A6G0W5M2</accession>
<evidence type="ECO:0000313" key="1">
    <source>
        <dbReference type="EMBL" id="KAF0722335.1"/>
    </source>
</evidence>
<gene>
    <name evidence="1" type="ORF">FWK35_00024865</name>
</gene>
<keyword evidence="2" id="KW-1185">Reference proteome</keyword>
<evidence type="ECO:0000313" key="2">
    <source>
        <dbReference type="Proteomes" id="UP000478052"/>
    </source>
</evidence>
<proteinExistence type="predicted"/>
<dbReference type="Proteomes" id="UP000478052">
    <property type="component" value="Unassembled WGS sequence"/>
</dbReference>